<keyword evidence="1" id="KW-0224">Dipeptidase</keyword>
<dbReference type="EC" id="3.4.13.-" evidence="1"/>
<reference evidence="1 2" key="1">
    <citation type="submission" date="2024-03" db="EMBL/GenBank/DDBJ databases">
        <title>Human intestinal bacterial collection.</title>
        <authorList>
            <person name="Pauvert C."/>
            <person name="Hitch T.C.A."/>
            <person name="Clavel T."/>
        </authorList>
    </citation>
    <scope>NUCLEOTIDE SEQUENCE [LARGE SCALE GENOMIC DNA]</scope>
    <source>
        <strain evidence="1 2">CLA-AA-H132</strain>
    </source>
</reference>
<dbReference type="Proteomes" id="UP001438008">
    <property type="component" value="Unassembled WGS sequence"/>
</dbReference>
<dbReference type="GO" id="GO:0016805">
    <property type="term" value="F:dipeptidase activity"/>
    <property type="evidence" value="ECO:0007669"/>
    <property type="project" value="UniProtKB-KW"/>
</dbReference>
<evidence type="ECO:0000313" key="2">
    <source>
        <dbReference type="Proteomes" id="UP001438008"/>
    </source>
</evidence>
<name>A0ABV1FLG6_9FIRM</name>
<dbReference type="Gene3D" id="3.20.20.140">
    <property type="entry name" value="Metal-dependent hydrolases"/>
    <property type="match status" value="1"/>
</dbReference>
<dbReference type="RefSeq" id="WP_349165430.1">
    <property type="nucleotide sequence ID" value="NZ_JBBMFE010000020.1"/>
</dbReference>
<dbReference type="PANTHER" id="PTHR10443:SF12">
    <property type="entry name" value="DIPEPTIDASE"/>
    <property type="match status" value="1"/>
</dbReference>
<dbReference type="Pfam" id="PF01244">
    <property type="entry name" value="Peptidase_M19"/>
    <property type="match status" value="1"/>
</dbReference>
<evidence type="ECO:0000313" key="1">
    <source>
        <dbReference type="EMBL" id="MEQ2473904.1"/>
    </source>
</evidence>
<proteinExistence type="predicted"/>
<dbReference type="SUPFAM" id="SSF51556">
    <property type="entry name" value="Metallo-dependent hydrolases"/>
    <property type="match status" value="1"/>
</dbReference>
<dbReference type="InterPro" id="IPR008257">
    <property type="entry name" value="Pept_M19"/>
</dbReference>
<keyword evidence="2" id="KW-1185">Reference proteome</keyword>
<dbReference type="PANTHER" id="PTHR10443">
    <property type="entry name" value="MICROSOMAL DIPEPTIDASE"/>
    <property type="match status" value="1"/>
</dbReference>
<keyword evidence="1" id="KW-0645">Protease</keyword>
<keyword evidence="1" id="KW-0378">Hydrolase</keyword>
<dbReference type="EMBL" id="JBBMFE010000020">
    <property type="protein sequence ID" value="MEQ2473904.1"/>
    <property type="molecule type" value="Genomic_DNA"/>
</dbReference>
<dbReference type="InterPro" id="IPR032466">
    <property type="entry name" value="Metal_Hydrolase"/>
</dbReference>
<protein>
    <submittedName>
        <fullName evidence="1">Membrane dipeptidase</fullName>
        <ecNumber evidence="1">3.4.13.-</ecNumber>
    </submittedName>
</protein>
<dbReference type="PROSITE" id="PS51365">
    <property type="entry name" value="RENAL_DIPEPTIDASE_2"/>
    <property type="match status" value="1"/>
</dbReference>
<gene>
    <name evidence="1" type="ORF">WMO29_15640</name>
</gene>
<accession>A0ABV1FLG6</accession>
<sequence>MKKVRGINMFIQEQYLELARKIHQENPVVDAHFDLAAEVYERHLTGESGVVEQRYLPRFEEAGLNIVVSSIFINNRDLPELGLRKALGQITALKEDIEPVGDRIRVTKSRAELDENLAAGRISVLLSLEGLDPLGNDLSLLRTFYDLGVRGAGLTWSRRNAFATGCCTAGQFKEIPGGLTELGKEAIRRMERLGMWLDVSHLSNEGFRDVCDLAEQPFIASHSDAWAVHENYRNLTDDQIREIAGRGGVIGLNACGYLTGVMSEREKTEREGAAGAPEAAGQNADAALLRLCEHAEHLVRIADPEHVGYGFDLCKGLEETTPRIHFETEIYDVLAHHGEMVKLTAALLQRGMDEATAKGIAGGNFLRYYRRILK</sequence>
<organism evidence="1 2">
    <name type="scientific">Laedolimicola intestinihominis</name>
    <dbReference type="NCBI Taxonomy" id="3133166"/>
    <lineage>
        <taxon>Bacteria</taxon>
        <taxon>Bacillati</taxon>
        <taxon>Bacillota</taxon>
        <taxon>Clostridia</taxon>
        <taxon>Lachnospirales</taxon>
        <taxon>Lachnospiraceae</taxon>
        <taxon>Laedolimicola</taxon>
    </lineage>
</organism>
<comment type="caution">
    <text evidence="1">The sequence shown here is derived from an EMBL/GenBank/DDBJ whole genome shotgun (WGS) entry which is preliminary data.</text>
</comment>